<keyword evidence="4 10" id="KW-0441">Lipid A biosynthesis</keyword>
<comment type="catalytic activity">
    <reaction evidence="10">
        <text>UDP-2-N,3-O-bis[(3R)-3-hydroxytetradecanoyl]-alpha-D-glucosamine + H2O = 2-N,3-O-bis[(3R)-3-hydroxytetradecanoyl]-alpha-D-glucosaminyl 1-phosphate + UMP + 2 H(+)</text>
        <dbReference type="Rhea" id="RHEA:25213"/>
        <dbReference type="ChEBI" id="CHEBI:15377"/>
        <dbReference type="ChEBI" id="CHEBI:15378"/>
        <dbReference type="ChEBI" id="CHEBI:57865"/>
        <dbReference type="ChEBI" id="CHEBI:57957"/>
        <dbReference type="ChEBI" id="CHEBI:78847"/>
        <dbReference type="EC" id="3.6.1.54"/>
    </reaction>
</comment>
<evidence type="ECO:0000313" key="13">
    <source>
        <dbReference type="Proteomes" id="UP000529637"/>
    </source>
</evidence>
<evidence type="ECO:0000256" key="9">
    <source>
        <dbReference type="ARBA" id="ARBA00023211"/>
    </source>
</evidence>
<feature type="binding site" evidence="10">
    <location>
        <position position="21"/>
    </location>
    <ligand>
        <name>Mn(2+)</name>
        <dbReference type="ChEBI" id="CHEBI:29035"/>
        <label>1</label>
    </ligand>
</feature>
<comment type="pathway">
    <text evidence="10">Glycolipid biosynthesis; lipid IV(A) biosynthesis; lipid IV(A) from (3R)-3-hydroxytetradecanoyl-[acyl-carrier-protein] and UDP-N-acetyl-alpha-D-glucosamine: step 4/6.</text>
</comment>
<dbReference type="EC" id="3.6.1.54" evidence="10"/>
<feature type="binding site" evidence="10">
    <location>
        <position position="88"/>
    </location>
    <ligand>
        <name>Mn(2+)</name>
        <dbReference type="ChEBI" id="CHEBI:29035"/>
        <label>2</label>
    </ligand>
</feature>
<gene>
    <name evidence="10" type="primary">lpxH</name>
    <name evidence="12" type="ORF">HQN59_17840</name>
</gene>
<dbReference type="GO" id="GO:0008758">
    <property type="term" value="F:UDP-2,3-diacylglucosamine hydrolase activity"/>
    <property type="evidence" value="ECO:0007669"/>
    <property type="project" value="UniProtKB-UniRule"/>
</dbReference>
<feature type="binding site" evidence="10">
    <location>
        <position position="50"/>
    </location>
    <ligand>
        <name>Mn(2+)</name>
        <dbReference type="ChEBI" id="CHEBI:29035"/>
        <label>2</label>
    </ligand>
</feature>
<feature type="binding site" evidence="10">
    <location>
        <position position="205"/>
    </location>
    <ligand>
        <name>Mn(2+)</name>
        <dbReference type="ChEBI" id="CHEBI:29035"/>
        <label>2</label>
    </ligand>
</feature>
<dbReference type="InterPro" id="IPR043461">
    <property type="entry name" value="LpxH-like"/>
</dbReference>
<evidence type="ECO:0000256" key="1">
    <source>
        <dbReference type="ARBA" id="ARBA00022475"/>
    </source>
</evidence>
<evidence type="ECO:0000256" key="2">
    <source>
        <dbReference type="ARBA" id="ARBA00022516"/>
    </source>
</evidence>
<dbReference type="GO" id="GO:0030145">
    <property type="term" value="F:manganese ion binding"/>
    <property type="evidence" value="ECO:0007669"/>
    <property type="project" value="UniProtKB-UniRule"/>
</dbReference>
<evidence type="ECO:0000313" key="12">
    <source>
        <dbReference type="EMBL" id="NUZ07632.1"/>
    </source>
</evidence>
<evidence type="ECO:0000256" key="4">
    <source>
        <dbReference type="ARBA" id="ARBA00022556"/>
    </source>
</evidence>
<comment type="similarity">
    <text evidence="10">Belongs to the LpxH family.</text>
</comment>
<feature type="binding site" evidence="10">
    <location>
        <begin position="88"/>
        <end position="89"/>
    </location>
    <ligand>
        <name>substrate</name>
    </ligand>
</feature>
<sequence>MIAEFVAPADWHAVDFISDLHLSSDTPRTFDAWSDHMRHTDADAVFILGDLFEAWVGDDMREAPFEAACVDVLRAAARQRVVGFMAGNRDFLVGPDMLSASGMVELADPTRMVAFDAALLVTHGDALCLDDHDYQRFRALVRDPAQQQAFLERPLAERLAIGRATRHASEQRRVETDEQPFVDLDVAATVTLMRDAGVATLIHGHTHRPGSSELAPGLTRHVLTDWELDHASRPRAEVLRWQASGLLRMAPARGDLAAS</sequence>
<dbReference type="SUPFAM" id="SSF56300">
    <property type="entry name" value="Metallo-dependent phosphatases"/>
    <property type="match status" value="1"/>
</dbReference>
<proteinExistence type="inferred from homology"/>
<name>A0A7Y6NQT3_9BURK</name>
<dbReference type="UniPathway" id="UPA00359">
    <property type="reaction ID" value="UER00480"/>
</dbReference>
<dbReference type="NCBIfam" id="NF003743">
    <property type="entry name" value="PRK05340.1"/>
    <property type="match status" value="1"/>
</dbReference>
<keyword evidence="7 10" id="KW-0443">Lipid metabolism</keyword>
<feature type="binding site" evidence="10">
    <location>
        <position position="123"/>
    </location>
    <ligand>
        <name>Mn(2+)</name>
        <dbReference type="ChEBI" id="CHEBI:29035"/>
        <label>2</label>
    </ligand>
</feature>
<keyword evidence="9 10" id="KW-0464">Manganese</keyword>
<feature type="binding site" evidence="10">
    <location>
        <position position="50"/>
    </location>
    <ligand>
        <name>Mn(2+)</name>
        <dbReference type="ChEBI" id="CHEBI:29035"/>
        <label>1</label>
    </ligand>
</feature>
<keyword evidence="8 10" id="KW-0472">Membrane</keyword>
<dbReference type="GO" id="GO:0009245">
    <property type="term" value="P:lipid A biosynthetic process"/>
    <property type="evidence" value="ECO:0007669"/>
    <property type="project" value="UniProtKB-UniRule"/>
</dbReference>
<dbReference type="RefSeq" id="WP_176070462.1">
    <property type="nucleotide sequence ID" value="NZ_JABWMJ010000008.1"/>
</dbReference>
<dbReference type="CDD" id="cd07398">
    <property type="entry name" value="MPP_YbbF-LpxH"/>
    <property type="match status" value="1"/>
</dbReference>
<keyword evidence="5 10" id="KW-0479">Metal-binding</keyword>
<dbReference type="AlphaFoldDB" id="A0A7Y6NQT3"/>
<feature type="domain" description="Calcineurin-like phosphoesterase" evidence="11">
    <location>
        <begin position="14"/>
        <end position="209"/>
    </location>
</feature>
<comment type="function">
    <text evidence="10">Hydrolyzes the pyrophosphate bond of UDP-2,3-diacylglucosamine to yield 2,3-diacylglucosamine 1-phosphate (lipid X) and UMP by catalyzing the attack of water at the alpha-P atom. Involved in the biosynthesis of lipid A, a phosphorylated glycolipid that anchors the lipopolysaccharide to the outer membrane of the cell.</text>
</comment>
<organism evidence="12 13">
    <name type="scientific">Piscinibacter koreensis</name>
    <dbReference type="NCBI Taxonomy" id="2742824"/>
    <lineage>
        <taxon>Bacteria</taxon>
        <taxon>Pseudomonadati</taxon>
        <taxon>Pseudomonadota</taxon>
        <taxon>Betaproteobacteria</taxon>
        <taxon>Burkholderiales</taxon>
        <taxon>Sphaerotilaceae</taxon>
        <taxon>Piscinibacter</taxon>
    </lineage>
</organism>
<dbReference type="GO" id="GO:0005737">
    <property type="term" value="C:cytoplasm"/>
    <property type="evidence" value="ECO:0007669"/>
    <property type="project" value="InterPro"/>
</dbReference>
<dbReference type="PANTHER" id="PTHR34990:SF1">
    <property type="entry name" value="UDP-2,3-DIACYLGLUCOSAMINE HYDROLASE"/>
    <property type="match status" value="1"/>
</dbReference>
<keyword evidence="3 10" id="KW-0997">Cell inner membrane</keyword>
<keyword evidence="1 10" id="KW-1003">Cell membrane</keyword>
<dbReference type="InterPro" id="IPR029052">
    <property type="entry name" value="Metallo-depent_PP-like"/>
</dbReference>
<evidence type="ECO:0000256" key="5">
    <source>
        <dbReference type="ARBA" id="ARBA00022723"/>
    </source>
</evidence>
<keyword evidence="2 10" id="KW-0444">Lipid biosynthesis</keyword>
<evidence type="ECO:0000256" key="3">
    <source>
        <dbReference type="ARBA" id="ARBA00022519"/>
    </source>
</evidence>
<comment type="cofactor">
    <cofactor evidence="10">
        <name>Mn(2+)</name>
        <dbReference type="ChEBI" id="CHEBI:29035"/>
    </cofactor>
    <text evidence="10">Binds 2 Mn(2+) ions per subunit in a binuclear metal center.</text>
</comment>
<comment type="caution">
    <text evidence="10">Lacks conserved residue(s) required for the propagation of feature annotation.</text>
</comment>
<accession>A0A7Y6NQT3</accession>
<dbReference type="EMBL" id="JABWMJ010000008">
    <property type="protein sequence ID" value="NUZ07632.1"/>
    <property type="molecule type" value="Genomic_DNA"/>
</dbReference>
<protein>
    <recommendedName>
        <fullName evidence="10">UDP-2,3-diacylglucosamine hydrolase</fullName>
        <ecNumber evidence="10">3.6.1.54</ecNumber>
    </recommendedName>
    <alternativeName>
        <fullName evidence="10">UDP-2,3-diacylglucosamine diphosphatase</fullName>
    </alternativeName>
</protein>
<dbReference type="Gene3D" id="3.60.21.10">
    <property type="match status" value="1"/>
</dbReference>
<feature type="binding site" evidence="10">
    <location>
        <position position="131"/>
    </location>
    <ligand>
        <name>substrate</name>
    </ligand>
</feature>
<dbReference type="HAMAP" id="MF_00575">
    <property type="entry name" value="LpxH"/>
    <property type="match status" value="1"/>
</dbReference>
<evidence type="ECO:0000256" key="8">
    <source>
        <dbReference type="ARBA" id="ARBA00023136"/>
    </source>
</evidence>
<dbReference type="Proteomes" id="UP000529637">
    <property type="component" value="Unassembled WGS sequence"/>
</dbReference>
<feature type="binding site" evidence="10">
    <location>
        <position position="207"/>
    </location>
    <ligand>
        <name>Mn(2+)</name>
        <dbReference type="ChEBI" id="CHEBI:29035"/>
        <label>1</label>
    </ligand>
</feature>
<dbReference type="InterPro" id="IPR004843">
    <property type="entry name" value="Calcineurin-like_PHP"/>
</dbReference>
<feature type="binding site" evidence="10">
    <location>
        <position position="169"/>
    </location>
    <ligand>
        <name>substrate</name>
    </ligand>
</feature>
<dbReference type="PANTHER" id="PTHR34990">
    <property type="entry name" value="UDP-2,3-DIACYLGLUCOSAMINE HYDROLASE-RELATED"/>
    <property type="match status" value="1"/>
</dbReference>
<dbReference type="GO" id="GO:0019897">
    <property type="term" value="C:extrinsic component of plasma membrane"/>
    <property type="evidence" value="ECO:0007669"/>
    <property type="project" value="UniProtKB-UniRule"/>
</dbReference>
<evidence type="ECO:0000256" key="10">
    <source>
        <dbReference type="HAMAP-Rule" id="MF_00575"/>
    </source>
</evidence>
<evidence type="ECO:0000256" key="6">
    <source>
        <dbReference type="ARBA" id="ARBA00022801"/>
    </source>
</evidence>
<evidence type="ECO:0000256" key="7">
    <source>
        <dbReference type="ARBA" id="ARBA00023098"/>
    </source>
</evidence>
<feature type="binding site" evidence="10">
    <location>
        <position position="205"/>
    </location>
    <ligand>
        <name>substrate</name>
    </ligand>
</feature>
<keyword evidence="13" id="KW-1185">Reference proteome</keyword>
<reference evidence="12 13" key="1">
    <citation type="submission" date="2020-06" db="EMBL/GenBank/DDBJ databases">
        <title>Schlegella sp. ID0723 isolated from air conditioner.</title>
        <authorList>
            <person name="Kim D.Y."/>
            <person name="Kim D.-U."/>
        </authorList>
    </citation>
    <scope>NUCLEOTIDE SEQUENCE [LARGE SCALE GENOMIC DNA]</scope>
    <source>
        <strain evidence="12 13">ID0723</strain>
    </source>
</reference>
<comment type="caution">
    <text evidence="12">The sequence shown here is derived from an EMBL/GenBank/DDBJ whole genome shotgun (WGS) entry which is preliminary data.</text>
</comment>
<feature type="binding site" evidence="10">
    <location>
        <position position="19"/>
    </location>
    <ligand>
        <name>Mn(2+)</name>
        <dbReference type="ChEBI" id="CHEBI:29035"/>
        <label>1</label>
    </ligand>
</feature>
<comment type="subcellular location">
    <subcellularLocation>
        <location evidence="10">Cell inner membrane</location>
        <topology evidence="10">Peripheral membrane protein</topology>
        <orientation evidence="10">Cytoplasmic side</orientation>
    </subcellularLocation>
</comment>
<dbReference type="InterPro" id="IPR010138">
    <property type="entry name" value="UDP-diacylglucosamine_Hdrlase"/>
</dbReference>
<dbReference type="Pfam" id="PF00149">
    <property type="entry name" value="Metallophos"/>
    <property type="match status" value="1"/>
</dbReference>
<keyword evidence="6 10" id="KW-0378">Hydrolase</keyword>
<evidence type="ECO:0000259" key="11">
    <source>
        <dbReference type="Pfam" id="PF00149"/>
    </source>
</evidence>